<dbReference type="InterPro" id="IPR010997">
    <property type="entry name" value="HRDC-like_sf"/>
</dbReference>
<keyword evidence="3" id="KW-1185">Reference proteome</keyword>
<organism evidence="2 3">
    <name type="scientific">Paenibacillus agricola</name>
    <dbReference type="NCBI Taxonomy" id="2716264"/>
    <lineage>
        <taxon>Bacteria</taxon>
        <taxon>Bacillati</taxon>
        <taxon>Bacillota</taxon>
        <taxon>Bacilli</taxon>
        <taxon>Bacillales</taxon>
        <taxon>Paenibacillaceae</taxon>
        <taxon>Paenibacillus</taxon>
    </lineage>
</organism>
<sequence length="339" mass="39663">MNMVFLNSLEKRVEEDRVLNAQVSIGESQGCWYVGWQETKEDGRLVQETWFEGTGWEDMLVAFREHLIAKQSDGFNPIIEAAIVPEIKVLDSRTERLQLLTYYSELHPNDGLYEELRKWRLKQSSKEGKIPFMVATNRLLRLVSVFLPHTLEELRQLPGLGATKSAAYGQELLSLTNGHERITSFPLHWVKETINPVEFNSWLVQEKESKRKSIENKQDIKRKLLEAISRGDGLEALREQTQLQRRELLVLMEELDREGYDMEPYIEIILQNVPEEEQALAWEAFEQKGDRYLKPILQAVYHPEALEGKEVDRIYEWLRLLRMKYRHVQVQAEQAVEAG</sequence>
<dbReference type="EMBL" id="JAAOIW010000002">
    <property type="protein sequence ID" value="NHN29243.1"/>
    <property type="molecule type" value="Genomic_DNA"/>
</dbReference>
<evidence type="ECO:0000259" key="1">
    <source>
        <dbReference type="PROSITE" id="PS50967"/>
    </source>
</evidence>
<dbReference type="SUPFAM" id="SSF47819">
    <property type="entry name" value="HRDC-like"/>
    <property type="match status" value="1"/>
</dbReference>
<dbReference type="Gene3D" id="1.10.150.80">
    <property type="entry name" value="HRDC domain"/>
    <property type="match status" value="1"/>
</dbReference>
<name>A0ABX0IZV5_9BACL</name>
<dbReference type="SMART" id="SM00341">
    <property type="entry name" value="HRDC"/>
    <property type="match status" value="1"/>
</dbReference>
<dbReference type="Proteomes" id="UP001165962">
    <property type="component" value="Unassembled WGS sequence"/>
</dbReference>
<proteinExistence type="predicted"/>
<dbReference type="PROSITE" id="PS50967">
    <property type="entry name" value="HRDC"/>
    <property type="match status" value="1"/>
</dbReference>
<evidence type="ECO:0000313" key="3">
    <source>
        <dbReference type="Proteomes" id="UP001165962"/>
    </source>
</evidence>
<reference evidence="2" key="1">
    <citation type="submission" date="2020-03" db="EMBL/GenBank/DDBJ databases">
        <title>Draft sequencing of Paenibacilllus sp. S3N08.</title>
        <authorList>
            <person name="Kim D.-U."/>
        </authorList>
    </citation>
    <scope>NUCLEOTIDE SEQUENCE</scope>
    <source>
        <strain evidence="2">S3N08</strain>
    </source>
</reference>
<accession>A0ABX0IZV5</accession>
<evidence type="ECO:0000313" key="2">
    <source>
        <dbReference type="EMBL" id="NHN29243.1"/>
    </source>
</evidence>
<dbReference type="InterPro" id="IPR044876">
    <property type="entry name" value="HRDC_dom_sf"/>
</dbReference>
<dbReference type="Pfam" id="PF00570">
    <property type="entry name" value="HRDC"/>
    <property type="match status" value="1"/>
</dbReference>
<dbReference type="InterPro" id="IPR002121">
    <property type="entry name" value="HRDC_dom"/>
</dbReference>
<feature type="domain" description="HRDC" evidence="1">
    <location>
        <begin position="106"/>
        <end position="186"/>
    </location>
</feature>
<protein>
    <submittedName>
        <fullName evidence="2">Aldolase</fullName>
    </submittedName>
</protein>
<gene>
    <name evidence="2" type="ORF">G9U52_05290</name>
</gene>
<comment type="caution">
    <text evidence="2">The sequence shown here is derived from an EMBL/GenBank/DDBJ whole genome shotgun (WGS) entry which is preliminary data.</text>
</comment>